<sequence length="249" mass="28150">MAEGRDRLTRHEDPIDIYSRRRRSFARGGIGIFEDESPESSSRAPAETGRMTAASIGYGGIGRIGFGSPRTRRGRQSLRTPTRVIGRQNISPAGQGRSRGRHSVLPAWYPRTPLRDITAIVRAIERTRARLRESEGEQLESVLPQDHTVLDPSESTSGAPLEHTSTMITPPPRTRRRYHPKSVHKILLDITNREDTSGASECLTPERKLLNSIDTVEKDVMEELHKLKRTPSARKEEREKRVKTLMSMR</sequence>
<dbReference type="STRING" id="4072.A0A1U8EER7"/>
<dbReference type="PANTHER" id="PTHR35119">
    <property type="entry name" value="PROTEIN POLYCHOME"/>
    <property type="match status" value="1"/>
</dbReference>
<gene>
    <name evidence="2" type="ORF">T459_26472</name>
</gene>
<name>A0A1U8EER7_CAPAN</name>
<proteinExistence type="predicted"/>
<evidence type="ECO:0000313" key="2">
    <source>
        <dbReference type="EMBL" id="PHT71368.1"/>
    </source>
</evidence>
<dbReference type="GO" id="GO:0051783">
    <property type="term" value="P:regulation of nuclear division"/>
    <property type="evidence" value="ECO:0007669"/>
    <property type="project" value="InterPro"/>
</dbReference>
<evidence type="ECO:0000256" key="1">
    <source>
        <dbReference type="SAM" id="MobiDB-lite"/>
    </source>
</evidence>
<dbReference type="OMA" id="AENDGQH"/>
<accession>A0A1U8EER7</accession>
<organism evidence="2 3">
    <name type="scientific">Capsicum annuum</name>
    <name type="common">Capsicum pepper</name>
    <dbReference type="NCBI Taxonomy" id="4072"/>
    <lineage>
        <taxon>Eukaryota</taxon>
        <taxon>Viridiplantae</taxon>
        <taxon>Streptophyta</taxon>
        <taxon>Embryophyta</taxon>
        <taxon>Tracheophyta</taxon>
        <taxon>Spermatophyta</taxon>
        <taxon>Magnoliopsida</taxon>
        <taxon>eudicotyledons</taxon>
        <taxon>Gunneridae</taxon>
        <taxon>Pentapetalae</taxon>
        <taxon>asterids</taxon>
        <taxon>lamiids</taxon>
        <taxon>Solanales</taxon>
        <taxon>Solanaceae</taxon>
        <taxon>Solanoideae</taxon>
        <taxon>Capsiceae</taxon>
        <taxon>Capsicum</taxon>
    </lineage>
</organism>
<dbReference type="KEGG" id="cann:107845151"/>
<dbReference type="GO" id="GO:0005634">
    <property type="term" value="C:nucleus"/>
    <property type="evidence" value="ECO:0007669"/>
    <property type="project" value="InterPro"/>
</dbReference>
<feature type="compositionally biased region" description="Basic and acidic residues" evidence="1">
    <location>
        <begin position="233"/>
        <end position="242"/>
    </location>
</feature>
<reference evidence="2 3" key="1">
    <citation type="journal article" date="2014" name="Nat. Genet.">
        <title>Genome sequence of the hot pepper provides insights into the evolution of pungency in Capsicum species.</title>
        <authorList>
            <person name="Kim S."/>
            <person name="Park M."/>
            <person name="Yeom S.I."/>
            <person name="Kim Y.M."/>
            <person name="Lee J.M."/>
            <person name="Lee H.A."/>
            <person name="Seo E."/>
            <person name="Choi J."/>
            <person name="Cheong K."/>
            <person name="Kim K.T."/>
            <person name="Jung K."/>
            <person name="Lee G.W."/>
            <person name="Oh S.K."/>
            <person name="Bae C."/>
            <person name="Kim S.B."/>
            <person name="Lee H.Y."/>
            <person name="Kim S.Y."/>
            <person name="Kim M.S."/>
            <person name="Kang B.C."/>
            <person name="Jo Y.D."/>
            <person name="Yang H.B."/>
            <person name="Jeong H.J."/>
            <person name="Kang W.H."/>
            <person name="Kwon J.K."/>
            <person name="Shin C."/>
            <person name="Lim J.Y."/>
            <person name="Park J.H."/>
            <person name="Huh J.H."/>
            <person name="Kim J.S."/>
            <person name="Kim B.D."/>
            <person name="Cohen O."/>
            <person name="Paran I."/>
            <person name="Suh M.C."/>
            <person name="Lee S.B."/>
            <person name="Kim Y.K."/>
            <person name="Shin Y."/>
            <person name="Noh S.J."/>
            <person name="Park J."/>
            <person name="Seo Y.S."/>
            <person name="Kwon S.Y."/>
            <person name="Kim H.A."/>
            <person name="Park J.M."/>
            <person name="Kim H.J."/>
            <person name="Choi S.B."/>
            <person name="Bosland P.W."/>
            <person name="Reeves G."/>
            <person name="Jo S.H."/>
            <person name="Lee B.W."/>
            <person name="Cho H.T."/>
            <person name="Choi H.S."/>
            <person name="Lee M.S."/>
            <person name="Yu Y."/>
            <person name="Do Choi Y."/>
            <person name="Park B.S."/>
            <person name="van Deynze A."/>
            <person name="Ashrafi H."/>
            <person name="Hill T."/>
            <person name="Kim W.T."/>
            <person name="Pai H.S."/>
            <person name="Ahn H.K."/>
            <person name="Yeam I."/>
            <person name="Giovannoni J.J."/>
            <person name="Rose J.K."/>
            <person name="Sorensen I."/>
            <person name="Lee S.J."/>
            <person name="Kim R.W."/>
            <person name="Choi I.Y."/>
            <person name="Choi B.S."/>
            <person name="Lim J.S."/>
            <person name="Lee Y.H."/>
            <person name="Choi D."/>
        </authorList>
    </citation>
    <scope>NUCLEOTIDE SEQUENCE [LARGE SCALE GENOMIC DNA]</scope>
    <source>
        <strain evidence="3">cv. CM334</strain>
    </source>
</reference>
<dbReference type="Gramene" id="PHT71368">
    <property type="protein sequence ID" value="PHT71368"/>
    <property type="gene ID" value="T459_26472"/>
</dbReference>
<dbReference type="EMBL" id="AYRZ02000010">
    <property type="protein sequence ID" value="PHT71368.1"/>
    <property type="molecule type" value="Genomic_DNA"/>
</dbReference>
<dbReference type="Proteomes" id="UP000222542">
    <property type="component" value="Unassembled WGS sequence"/>
</dbReference>
<dbReference type="InterPro" id="IPR034590">
    <property type="entry name" value="POLYCHOME/GIG1"/>
</dbReference>
<dbReference type="OrthoDB" id="1916775at2759"/>
<evidence type="ECO:0008006" key="4">
    <source>
        <dbReference type="Google" id="ProtNLM"/>
    </source>
</evidence>
<protein>
    <recommendedName>
        <fullName evidence="4">Protein POLYCHOME-like</fullName>
    </recommendedName>
</protein>
<feature type="region of interest" description="Disordered" evidence="1">
    <location>
        <begin position="230"/>
        <end position="249"/>
    </location>
</feature>
<evidence type="ECO:0000313" key="3">
    <source>
        <dbReference type="Proteomes" id="UP000222542"/>
    </source>
</evidence>
<dbReference type="AlphaFoldDB" id="A0A1U8EER7"/>
<keyword evidence="3" id="KW-1185">Reference proteome</keyword>
<dbReference type="PANTHER" id="PTHR35119:SF1">
    <property type="entry name" value="PROTEIN POLYCHOME"/>
    <property type="match status" value="1"/>
</dbReference>
<feature type="region of interest" description="Disordered" evidence="1">
    <location>
        <begin position="148"/>
        <end position="179"/>
    </location>
</feature>
<comment type="caution">
    <text evidence="2">The sequence shown here is derived from an EMBL/GenBank/DDBJ whole genome shotgun (WGS) entry which is preliminary data.</text>
</comment>
<reference evidence="2 3" key="2">
    <citation type="journal article" date="2017" name="Genome Biol.">
        <title>New reference genome sequences of hot pepper reveal the massive evolution of plant disease-resistance genes by retroduplication.</title>
        <authorList>
            <person name="Kim S."/>
            <person name="Park J."/>
            <person name="Yeom S.I."/>
            <person name="Kim Y.M."/>
            <person name="Seo E."/>
            <person name="Kim K.T."/>
            <person name="Kim M.S."/>
            <person name="Lee J.M."/>
            <person name="Cheong K."/>
            <person name="Shin H.S."/>
            <person name="Kim S.B."/>
            <person name="Han K."/>
            <person name="Lee J."/>
            <person name="Park M."/>
            <person name="Lee H.A."/>
            <person name="Lee H.Y."/>
            <person name="Lee Y."/>
            <person name="Oh S."/>
            <person name="Lee J.H."/>
            <person name="Choi E."/>
            <person name="Choi E."/>
            <person name="Lee S.E."/>
            <person name="Jeon J."/>
            <person name="Kim H."/>
            <person name="Choi G."/>
            <person name="Song H."/>
            <person name="Lee J."/>
            <person name="Lee S.C."/>
            <person name="Kwon J.K."/>
            <person name="Lee H.Y."/>
            <person name="Koo N."/>
            <person name="Hong Y."/>
            <person name="Kim R.W."/>
            <person name="Kang W.H."/>
            <person name="Huh J.H."/>
            <person name="Kang B.C."/>
            <person name="Yang T.J."/>
            <person name="Lee Y.H."/>
            <person name="Bennetzen J.L."/>
            <person name="Choi D."/>
        </authorList>
    </citation>
    <scope>NUCLEOTIDE SEQUENCE [LARGE SCALE GENOMIC DNA]</scope>
    <source>
        <strain evidence="3">cv. CM334</strain>
    </source>
</reference>